<reference evidence="1 2" key="1">
    <citation type="journal article" date="2020" name="IScience">
        <title>Genome Sequencing of the Endangered Kingdonia uniflora (Circaeasteraceae, Ranunculales) Reveals Potential Mechanisms of Evolutionary Specialization.</title>
        <authorList>
            <person name="Sun Y."/>
            <person name="Deng T."/>
            <person name="Zhang A."/>
            <person name="Moore M.J."/>
            <person name="Landis J.B."/>
            <person name="Lin N."/>
            <person name="Zhang H."/>
            <person name="Zhang X."/>
            <person name="Huang J."/>
            <person name="Zhang X."/>
            <person name="Sun H."/>
            <person name="Wang H."/>
        </authorList>
    </citation>
    <scope>NUCLEOTIDE SEQUENCE [LARGE SCALE GENOMIC DNA]</scope>
    <source>
        <strain evidence="1">TB1705</strain>
        <tissue evidence="1">Leaf</tissue>
    </source>
</reference>
<feature type="non-terminal residue" evidence="1">
    <location>
        <position position="110"/>
    </location>
</feature>
<proteinExistence type="predicted"/>
<gene>
    <name evidence="1" type="ORF">GIB67_026748</name>
</gene>
<comment type="caution">
    <text evidence="1">The sequence shown here is derived from an EMBL/GenBank/DDBJ whole genome shotgun (WGS) entry which is preliminary data.</text>
</comment>
<dbReference type="EMBL" id="JACGCM010001501">
    <property type="protein sequence ID" value="KAF6154292.1"/>
    <property type="molecule type" value="Genomic_DNA"/>
</dbReference>
<sequence>IFNSVGPHSHTLLSSTEAYPLLSSHGLADFFLVSQELAGKSPGQGSQGFSTYRSKACFIFTFRDLSPRDARVACSREVIGKEFWDLQPGKTEKQLPHIWFRDSNPRTVTA</sequence>
<protein>
    <submittedName>
        <fullName evidence="1">Uncharacterized protein</fullName>
    </submittedName>
</protein>
<accession>A0A7J7MHK6</accession>
<evidence type="ECO:0000313" key="2">
    <source>
        <dbReference type="Proteomes" id="UP000541444"/>
    </source>
</evidence>
<name>A0A7J7MHK6_9MAGN</name>
<evidence type="ECO:0000313" key="1">
    <source>
        <dbReference type="EMBL" id="KAF6154292.1"/>
    </source>
</evidence>
<dbReference type="Proteomes" id="UP000541444">
    <property type="component" value="Unassembled WGS sequence"/>
</dbReference>
<dbReference type="AlphaFoldDB" id="A0A7J7MHK6"/>
<organism evidence="1 2">
    <name type="scientific">Kingdonia uniflora</name>
    <dbReference type="NCBI Taxonomy" id="39325"/>
    <lineage>
        <taxon>Eukaryota</taxon>
        <taxon>Viridiplantae</taxon>
        <taxon>Streptophyta</taxon>
        <taxon>Embryophyta</taxon>
        <taxon>Tracheophyta</taxon>
        <taxon>Spermatophyta</taxon>
        <taxon>Magnoliopsida</taxon>
        <taxon>Ranunculales</taxon>
        <taxon>Circaeasteraceae</taxon>
        <taxon>Kingdonia</taxon>
    </lineage>
</organism>
<keyword evidence="2" id="KW-1185">Reference proteome</keyword>